<dbReference type="VEuPathDB" id="AmoebaDB:NF0121610"/>
<evidence type="ECO:0000256" key="1">
    <source>
        <dbReference type="ARBA" id="ARBA00004496"/>
    </source>
</evidence>
<feature type="region of interest" description="Disordered" evidence="7">
    <location>
        <begin position="451"/>
        <end position="471"/>
    </location>
</feature>
<dbReference type="GO" id="GO:0007052">
    <property type="term" value="P:mitotic spindle organization"/>
    <property type="evidence" value="ECO:0007669"/>
    <property type="project" value="TreeGrafter"/>
</dbReference>
<keyword evidence="6" id="KW-0505">Motor protein</keyword>
<keyword evidence="3 6" id="KW-0547">Nucleotide-binding</keyword>
<evidence type="ECO:0000256" key="3">
    <source>
        <dbReference type="ARBA" id="ARBA00022741"/>
    </source>
</evidence>
<organism evidence="9 10">
    <name type="scientific">Naegleria fowleri</name>
    <name type="common">Brain eating amoeba</name>
    <dbReference type="NCBI Taxonomy" id="5763"/>
    <lineage>
        <taxon>Eukaryota</taxon>
        <taxon>Discoba</taxon>
        <taxon>Heterolobosea</taxon>
        <taxon>Tetramitia</taxon>
        <taxon>Eutetramitia</taxon>
        <taxon>Vahlkampfiidae</taxon>
        <taxon>Naegleria</taxon>
    </lineage>
</organism>
<dbReference type="VEuPathDB" id="AmoebaDB:NfTy_035030"/>
<evidence type="ECO:0000313" key="9">
    <source>
        <dbReference type="EMBL" id="KAF0971526.1"/>
    </source>
</evidence>
<dbReference type="GO" id="GO:0005737">
    <property type="term" value="C:cytoplasm"/>
    <property type="evidence" value="ECO:0007669"/>
    <property type="project" value="UniProtKB-SubCell"/>
</dbReference>
<evidence type="ECO:0000259" key="8">
    <source>
        <dbReference type="PROSITE" id="PS50067"/>
    </source>
</evidence>
<evidence type="ECO:0000256" key="6">
    <source>
        <dbReference type="PROSITE-ProRule" id="PRU00283"/>
    </source>
</evidence>
<protein>
    <recommendedName>
        <fullName evidence="8">Kinesin motor domain-containing protein</fullName>
    </recommendedName>
</protein>
<name>A0A6A5B9K8_NAEFO</name>
<dbReference type="RefSeq" id="XP_044556242.1">
    <property type="nucleotide sequence ID" value="XM_044700475.1"/>
</dbReference>
<dbReference type="InterPro" id="IPR027417">
    <property type="entry name" value="P-loop_NTPase"/>
</dbReference>
<dbReference type="VEuPathDB" id="AmoebaDB:FDP41_010202"/>
<dbReference type="InterPro" id="IPR027640">
    <property type="entry name" value="Kinesin-like_fam"/>
</dbReference>
<dbReference type="PANTHER" id="PTHR47969:SF15">
    <property type="entry name" value="CHROMOSOME-ASSOCIATED KINESIN KIF4A-RELATED"/>
    <property type="match status" value="1"/>
</dbReference>
<dbReference type="GO" id="GO:0003777">
    <property type="term" value="F:microtubule motor activity"/>
    <property type="evidence" value="ECO:0007669"/>
    <property type="project" value="InterPro"/>
</dbReference>
<comment type="subcellular location">
    <subcellularLocation>
        <location evidence="1">Cytoplasm</location>
    </subcellularLocation>
</comment>
<dbReference type="Proteomes" id="UP000444721">
    <property type="component" value="Unassembled WGS sequence"/>
</dbReference>
<evidence type="ECO:0000256" key="4">
    <source>
        <dbReference type="ARBA" id="ARBA00022840"/>
    </source>
</evidence>
<feature type="compositionally biased region" description="Basic residues" evidence="7">
    <location>
        <begin position="460"/>
        <end position="471"/>
    </location>
</feature>
<dbReference type="OrthoDB" id="3176171at2759"/>
<dbReference type="GO" id="GO:0007018">
    <property type="term" value="P:microtubule-based movement"/>
    <property type="evidence" value="ECO:0007669"/>
    <property type="project" value="InterPro"/>
</dbReference>
<evidence type="ECO:0000256" key="5">
    <source>
        <dbReference type="ARBA" id="ARBA00023054"/>
    </source>
</evidence>
<gene>
    <name evidence="9" type="ORF">FDP41_010202</name>
</gene>
<evidence type="ECO:0000313" key="10">
    <source>
        <dbReference type="Proteomes" id="UP000444721"/>
    </source>
</evidence>
<comment type="caution">
    <text evidence="9">The sequence shown here is derived from an EMBL/GenBank/DDBJ whole genome shotgun (WGS) entry which is preliminary data.</text>
</comment>
<comment type="similarity">
    <text evidence="6">Belongs to the TRAFAC class myosin-kinesin ATPase superfamily. Kinesin family.</text>
</comment>
<sequence length="471" mass="52613">MTSTTPTSTTTDEKLRVFIRFRPHVLAIDPPTANKDDATKCCAAFHKSGKKLLLKYGVDQPKEFQFDRVFNMNTAQGEVFEEAARPMISTFMSGRNVTFLSWGAPPKSGKTFTILGSEAVNAGSVIDWQEEKDTDGILPRFVRGIFDAIVESPETLSFTIKVSVYEVWSGSGIICDLLNDSHVQQQHSEDFTGLECLLQEDTQEIEINGLIEQFVEADDELLDILASSIQKRKIEKVKKDTKFASNLKLTCIDLESPLIDISEEEAEELENGHATFSDLCNLMNDPKSQEDDSQFYSSSLSAILYSRSLHNCIATTFINCSPAIPHAAQFTLGVLEFADTALKNLVVRGTDGDVAVSSITTEKLSSHPGLAPVSDLTKTIDSTAEQLITSVATDLKKLQDTEKEYYQQKQQIKNLQQNLEETNSQYRALQEVNSTLKDQIDQLQLQLSKVKSSEQELKQKQPRMKKRSRSN</sequence>
<feature type="domain" description="Kinesin motor" evidence="8">
    <location>
        <begin position="14"/>
        <end position="234"/>
    </location>
</feature>
<keyword evidence="10" id="KW-1185">Reference proteome</keyword>
<dbReference type="Pfam" id="PF00225">
    <property type="entry name" value="Kinesin"/>
    <property type="match status" value="1"/>
</dbReference>
<reference evidence="9 10" key="1">
    <citation type="journal article" date="2019" name="Sci. Rep.">
        <title>Nanopore sequencing improves the draft genome of the human pathogenic amoeba Naegleria fowleri.</title>
        <authorList>
            <person name="Liechti N."/>
            <person name="Schurch N."/>
            <person name="Bruggmann R."/>
            <person name="Wittwer M."/>
        </authorList>
    </citation>
    <scope>NUCLEOTIDE SEQUENCE [LARGE SCALE GENOMIC DNA]</scope>
    <source>
        <strain evidence="9 10">ATCC 30894</strain>
    </source>
</reference>
<dbReference type="AlphaFoldDB" id="A0A6A5B9K8"/>
<dbReference type="GeneID" id="68117417"/>
<dbReference type="InterPro" id="IPR036961">
    <property type="entry name" value="Kinesin_motor_dom_sf"/>
</dbReference>
<feature type="binding site" evidence="6">
    <location>
        <begin position="104"/>
        <end position="111"/>
    </location>
    <ligand>
        <name>ATP</name>
        <dbReference type="ChEBI" id="CHEBI:30616"/>
    </ligand>
</feature>
<accession>A0A6A5B9K8</accession>
<evidence type="ECO:0000256" key="2">
    <source>
        <dbReference type="ARBA" id="ARBA00022490"/>
    </source>
</evidence>
<dbReference type="GO" id="GO:0008017">
    <property type="term" value="F:microtubule binding"/>
    <property type="evidence" value="ECO:0007669"/>
    <property type="project" value="InterPro"/>
</dbReference>
<dbReference type="SUPFAM" id="SSF52540">
    <property type="entry name" value="P-loop containing nucleoside triphosphate hydrolases"/>
    <property type="match status" value="1"/>
</dbReference>
<dbReference type="PROSITE" id="PS50067">
    <property type="entry name" value="KINESIN_MOTOR_2"/>
    <property type="match status" value="1"/>
</dbReference>
<keyword evidence="5" id="KW-0175">Coiled coil</keyword>
<dbReference type="InterPro" id="IPR001752">
    <property type="entry name" value="Kinesin_motor_dom"/>
</dbReference>
<dbReference type="GO" id="GO:0005524">
    <property type="term" value="F:ATP binding"/>
    <property type="evidence" value="ECO:0007669"/>
    <property type="project" value="UniProtKB-UniRule"/>
</dbReference>
<dbReference type="PANTHER" id="PTHR47969">
    <property type="entry name" value="CHROMOSOME-ASSOCIATED KINESIN KIF4A-RELATED"/>
    <property type="match status" value="1"/>
</dbReference>
<dbReference type="GO" id="GO:0051231">
    <property type="term" value="P:spindle elongation"/>
    <property type="evidence" value="ECO:0007669"/>
    <property type="project" value="TreeGrafter"/>
</dbReference>
<keyword evidence="4 6" id="KW-0067">ATP-binding</keyword>
<dbReference type="GO" id="GO:0005875">
    <property type="term" value="C:microtubule associated complex"/>
    <property type="evidence" value="ECO:0007669"/>
    <property type="project" value="TreeGrafter"/>
</dbReference>
<evidence type="ECO:0000256" key="7">
    <source>
        <dbReference type="SAM" id="MobiDB-lite"/>
    </source>
</evidence>
<proteinExistence type="inferred from homology"/>
<keyword evidence="2" id="KW-0963">Cytoplasm</keyword>
<dbReference type="SMART" id="SM00129">
    <property type="entry name" value="KISc"/>
    <property type="match status" value="1"/>
</dbReference>
<dbReference type="Gene3D" id="3.40.850.10">
    <property type="entry name" value="Kinesin motor domain"/>
    <property type="match status" value="1"/>
</dbReference>
<dbReference type="EMBL" id="VFQX01000077">
    <property type="protein sequence ID" value="KAF0971526.1"/>
    <property type="molecule type" value="Genomic_DNA"/>
</dbReference>